<dbReference type="SUPFAM" id="SSF53335">
    <property type="entry name" value="S-adenosyl-L-methionine-dependent methyltransferases"/>
    <property type="match status" value="1"/>
</dbReference>
<name>A0AAN7TTS7_9MYCE</name>
<keyword evidence="1" id="KW-0489">Methyltransferase</keyword>
<dbReference type="InterPro" id="IPR001077">
    <property type="entry name" value="COMT_C"/>
</dbReference>
<feature type="domain" description="O-methyltransferase dimerisation" evidence="6">
    <location>
        <begin position="28"/>
        <end position="103"/>
    </location>
</feature>
<dbReference type="SUPFAM" id="SSF46785">
    <property type="entry name" value="Winged helix' DNA-binding domain"/>
    <property type="match status" value="1"/>
</dbReference>
<dbReference type="PANTHER" id="PTHR43712:SF2">
    <property type="entry name" value="O-METHYLTRANSFERASE CICE"/>
    <property type="match status" value="1"/>
</dbReference>
<keyword evidence="3" id="KW-0949">S-adenosyl-L-methionine</keyword>
<evidence type="ECO:0000259" key="5">
    <source>
        <dbReference type="Pfam" id="PF00891"/>
    </source>
</evidence>
<keyword evidence="2" id="KW-0808">Transferase</keyword>
<evidence type="ECO:0000259" key="6">
    <source>
        <dbReference type="Pfam" id="PF08100"/>
    </source>
</evidence>
<reference evidence="7 8" key="1">
    <citation type="submission" date="2023-11" db="EMBL/GenBank/DDBJ databases">
        <title>Dfirmibasis_genome.</title>
        <authorList>
            <person name="Edelbroek B."/>
            <person name="Kjellin J."/>
            <person name="Jerlstrom-Hultqvist J."/>
            <person name="Soderbom F."/>
        </authorList>
    </citation>
    <scope>NUCLEOTIDE SEQUENCE [LARGE SCALE GENOMIC DNA]</scope>
    <source>
        <strain evidence="7 8">TNS-C-14</strain>
    </source>
</reference>
<evidence type="ECO:0008006" key="9">
    <source>
        <dbReference type="Google" id="ProtNLM"/>
    </source>
</evidence>
<proteinExistence type="predicted"/>
<dbReference type="Pfam" id="PF08100">
    <property type="entry name" value="Dimerisation"/>
    <property type="match status" value="1"/>
</dbReference>
<dbReference type="GO" id="GO:0008171">
    <property type="term" value="F:O-methyltransferase activity"/>
    <property type="evidence" value="ECO:0007669"/>
    <property type="project" value="InterPro"/>
</dbReference>
<dbReference type="PANTHER" id="PTHR43712">
    <property type="entry name" value="PUTATIVE (AFU_ORTHOLOGUE AFUA_4G14580)-RELATED"/>
    <property type="match status" value="1"/>
</dbReference>
<gene>
    <name evidence="7" type="ORF">RB653_009090</name>
</gene>
<dbReference type="AlphaFoldDB" id="A0AAN7TTS7"/>
<dbReference type="InterPro" id="IPR012967">
    <property type="entry name" value="COMT_dimerisation"/>
</dbReference>
<dbReference type="Proteomes" id="UP001344447">
    <property type="component" value="Unassembled WGS sequence"/>
</dbReference>
<dbReference type="GO" id="GO:0046983">
    <property type="term" value="F:protein dimerization activity"/>
    <property type="evidence" value="ECO:0007669"/>
    <property type="project" value="InterPro"/>
</dbReference>
<protein>
    <recommendedName>
        <fullName evidence="9">O-methyltransferase domain-containing protein</fullName>
    </recommendedName>
</protein>
<evidence type="ECO:0000256" key="4">
    <source>
        <dbReference type="PIRSR" id="PIRSR005739-1"/>
    </source>
</evidence>
<evidence type="ECO:0000256" key="2">
    <source>
        <dbReference type="ARBA" id="ARBA00022679"/>
    </source>
</evidence>
<comment type="caution">
    <text evidence="7">The sequence shown here is derived from an EMBL/GenBank/DDBJ whole genome shotgun (WGS) entry which is preliminary data.</text>
</comment>
<feature type="active site" description="Proton acceptor" evidence="4">
    <location>
        <position position="261"/>
    </location>
</feature>
<feature type="domain" description="O-methyltransferase C-terminal" evidence="5">
    <location>
        <begin position="125"/>
        <end position="332"/>
    </location>
</feature>
<dbReference type="PROSITE" id="PS51683">
    <property type="entry name" value="SAM_OMT_II"/>
    <property type="match status" value="1"/>
</dbReference>
<evidence type="ECO:0000256" key="1">
    <source>
        <dbReference type="ARBA" id="ARBA00022603"/>
    </source>
</evidence>
<dbReference type="InterPro" id="IPR016461">
    <property type="entry name" value="COMT-like"/>
</dbReference>
<dbReference type="FunFam" id="3.40.50.150:FF:000407">
    <property type="entry name" value="O-methyltransferase 4"/>
    <property type="match status" value="1"/>
</dbReference>
<dbReference type="FunFam" id="1.10.10.10:FF:000895">
    <property type="entry name" value="O-methyltransferase 9"/>
    <property type="match status" value="1"/>
</dbReference>
<dbReference type="Pfam" id="PF00891">
    <property type="entry name" value="Methyltransf_2"/>
    <property type="match status" value="1"/>
</dbReference>
<dbReference type="GO" id="GO:0032259">
    <property type="term" value="P:methylation"/>
    <property type="evidence" value="ECO:0007669"/>
    <property type="project" value="UniProtKB-KW"/>
</dbReference>
<keyword evidence="8" id="KW-1185">Reference proteome</keyword>
<evidence type="ECO:0000313" key="7">
    <source>
        <dbReference type="EMBL" id="KAK5579407.1"/>
    </source>
</evidence>
<dbReference type="InterPro" id="IPR036390">
    <property type="entry name" value="WH_DNA-bd_sf"/>
</dbReference>
<dbReference type="InterPro" id="IPR029063">
    <property type="entry name" value="SAM-dependent_MTases_sf"/>
</dbReference>
<organism evidence="7 8">
    <name type="scientific">Dictyostelium firmibasis</name>
    <dbReference type="NCBI Taxonomy" id="79012"/>
    <lineage>
        <taxon>Eukaryota</taxon>
        <taxon>Amoebozoa</taxon>
        <taxon>Evosea</taxon>
        <taxon>Eumycetozoa</taxon>
        <taxon>Dictyostelia</taxon>
        <taxon>Dictyosteliales</taxon>
        <taxon>Dictyosteliaceae</taxon>
        <taxon>Dictyostelium</taxon>
    </lineage>
</organism>
<accession>A0AAN7TTS7</accession>
<dbReference type="EMBL" id="JAVFKY010000003">
    <property type="protein sequence ID" value="KAK5579407.1"/>
    <property type="molecule type" value="Genomic_DNA"/>
</dbReference>
<evidence type="ECO:0000313" key="8">
    <source>
        <dbReference type="Proteomes" id="UP001344447"/>
    </source>
</evidence>
<dbReference type="PIRSF" id="PIRSF005739">
    <property type="entry name" value="O-mtase"/>
    <property type="match status" value="1"/>
</dbReference>
<dbReference type="Gene3D" id="1.10.10.10">
    <property type="entry name" value="Winged helix-like DNA-binding domain superfamily/Winged helix DNA-binding domain"/>
    <property type="match status" value="1"/>
</dbReference>
<evidence type="ECO:0000256" key="3">
    <source>
        <dbReference type="ARBA" id="ARBA00022691"/>
    </source>
</evidence>
<dbReference type="Gene3D" id="3.40.50.150">
    <property type="entry name" value="Vaccinia Virus protein VP39"/>
    <property type="match status" value="1"/>
</dbReference>
<dbReference type="InterPro" id="IPR036388">
    <property type="entry name" value="WH-like_DNA-bd_sf"/>
</dbReference>
<sequence>MEPNTPPLTPKEITTDWDKAMNLIMTCVSGHIHSRMFNIVMKLNICDILEEGPKTIKQVAHAIGMDENSCFRLLRYFVAHELFKEDRSNIGTFEKTTISTMFSSKGKLRPMGERYTHDLHYKMFESLPETFATGHSNATKAVGVDHFWQLFDLHPQYKDLFNQTMKVYTEAAISNITQSKGIDFSQYETVVDIGGNHGLLIGNLLENYPSIKKGINFDLDVVINSSDQTLKYTHPKLTHVSGDFFQSVPESDCYTMKFILHDWPTQDCVKILKTISKSMKPNAKIHLFEIIIDPSRGYSKYETYIDILMFQMVNAKERTLDEWKELFEMADFKLERVVEDIKTGCMVISKK</sequence>